<dbReference type="EMBL" id="JADKCH010000003">
    <property type="protein sequence ID" value="MBK8572120.1"/>
    <property type="molecule type" value="Genomic_DNA"/>
</dbReference>
<dbReference type="SMART" id="SM00347">
    <property type="entry name" value="HTH_MARR"/>
    <property type="match status" value="1"/>
</dbReference>
<dbReference type="GO" id="GO:0006950">
    <property type="term" value="P:response to stress"/>
    <property type="evidence" value="ECO:0007669"/>
    <property type="project" value="TreeGrafter"/>
</dbReference>
<feature type="domain" description="HTH marR-type" evidence="1">
    <location>
        <begin position="18"/>
        <end position="151"/>
    </location>
</feature>
<dbReference type="InterPro" id="IPR039422">
    <property type="entry name" value="MarR/SlyA-like"/>
</dbReference>
<comment type="caution">
    <text evidence="2">The sequence shown here is derived from an EMBL/GenBank/DDBJ whole genome shotgun (WGS) entry which is preliminary data.</text>
</comment>
<dbReference type="GO" id="GO:0003677">
    <property type="term" value="F:DNA binding"/>
    <property type="evidence" value="ECO:0007669"/>
    <property type="project" value="UniProtKB-KW"/>
</dbReference>
<dbReference type="InterPro" id="IPR036388">
    <property type="entry name" value="WH-like_DNA-bd_sf"/>
</dbReference>
<evidence type="ECO:0000259" key="1">
    <source>
        <dbReference type="PROSITE" id="PS50995"/>
    </source>
</evidence>
<dbReference type="PRINTS" id="PR00598">
    <property type="entry name" value="HTHMARR"/>
</dbReference>
<dbReference type="InterPro" id="IPR036390">
    <property type="entry name" value="WH_DNA-bd_sf"/>
</dbReference>
<dbReference type="PROSITE" id="PS50995">
    <property type="entry name" value="HTH_MARR_2"/>
    <property type="match status" value="1"/>
</dbReference>
<dbReference type="Gene3D" id="1.10.10.10">
    <property type="entry name" value="Winged helix-like DNA-binding domain superfamily/Winged helix DNA-binding domain"/>
    <property type="match status" value="1"/>
</dbReference>
<organism evidence="2 3">
    <name type="scientific">Candidatus Geothrix odensensis</name>
    <dbReference type="NCBI Taxonomy" id="2954440"/>
    <lineage>
        <taxon>Bacteria</taxon>
        <taxon>Pseudomonadati</taxon>
        <taxon>Acidobacteriota</taxon>
        <taxon>Holophagae</taxon>
        <taxon>Holophagales</taxon>
        <taxon>Holophagaceae</taxon>
        <taxon>Geothrix</taxon>
    </lineage>
</organism>
<evidence type="ECO:0000313" key="2">
    <source>
        <dbReference type="EMBL" id="MBK8572120.1"/>
    </source>
</evidence>
<dbReference type="InterPro" id="IPR000835">
    <property type="entry name" value="HTH_MarR-typ"/>
</dbReference>
<protein>
    <submittedName>
        <fullName evidence="2">Winged helix DNA-binding protein</fullName>
    </submittedName>
</protein>
<accession>A0A936K6F9</accession>
<gene>
    <name evidence="2" type="ORF">IPN91_05620</name>
</gene>
<keyword evidence="2" id="KW-0238">DNA-binding</keyword>
<proteinExistence type="predicted"/>
<dbReference type="AlphaFoldDB" id="A0A936K6F9"/>
<dbReference type="PANTHER" id="PTHR33164:SF43">
    <property type="entry name" value="HTH-TYPE TRANSCRIPTIONAL REPRESSOR YETL"/>
    <property type="match status" value="1"/>
</dbReference>
<dbReference type="Pfam" id="PF12802">
    <property type="entry name" value="MarR_2"/>
    <property type="match status" value="1"/>
</dbReference>
<dbReference type="Proteomes" id="UP000709959">
    <property type="component" value="Unassembled WGS sequence"/>
</dbReference>
<dbReference type="GO" id="GO:0003700">
    <property type="term" value="F:DNA-binding transcription factor activity"/>
    <property type="evidence" value="ECO:0007669"/>
    <property type="project" value="InterPro"/>
</dbReference>
<dbReference type="PANTHER" id="PTHR33164">
    <property type="entry name" value="TRANSCRIPTIONAL REGULATOR, MARR FAMILY"/>
    <property type="match status" value="1"/>
</dbReference>
<dbReference type="SUPFAM" id="SSF46785">
    <property type="entry name" value="Winged helix' DNA-binding domain"/>
    <property type="match status" value="1"/>
</dbReference>
<name>A0A936K6F9_9BACT</name>
<sequence>MHIREELQITKPLEPGHEVALALLLTREYVARLFDACLYEPEGLSDQQFNVLRILKGGPKDGYLVKELRCRMIYRFADVPRLVNRLEARGLVKRCENPADRRGSRVQITPKGLALEAKMHGQHQTLCQQVDRCLSREECETLLGLLERLRNDHREQLAELQRG</sequence>
<reference evidence="2 3" key="1">
    <citation type="submission" date="2020-10" db="EMBL/GenBank/DDBJ databases">
        <title>Connecting structure to function with the recovery of over 1000 high-quality activated sludge metagenome-assembled genomes encoding full-length rRNA genes using long-read sequencing.</title>
        <authorList>
            <person name="Singleton C.M."/>
            <person name="Petriglieri F."/>
            <person name="Kristensen J.M."/>
            <person name="Kirkegaard R.H."/>
            <person name="Michaelsen T.Y."/>
            <person name="Andersen M.H."/>
            <person name="Karst S.M."/>
            <person name="Dueholm M.S."/>
            <person name="Nielsen P.H."/>
            <person name="Albertsen M."/>
        </authorList>
    </citation>
    <scope>NUCLEOTIDE SEQUENCE [LARGE SCALE GENOMIC DNA]</scope>
    <source>
        <strain evidence="2">OdNE_18-Q3-R46-58_MAXAC.008</strain>
    </source>
</reference>
<evidence type="ECO:0000313" key="3">
    <source>
        <dbReference type="Proteomes" id="UP000709959"/>
    </source>
</evidence>